<organism evidence="2 3">
    <name type="scientific">Trachymyrmex septentrionalis</name>
    <dbReference type="NCBI Taxonomy" id="34720"/>
    <lineage>
        <taxon>Eukaryota</taxon>
        <taxon>Metazoa</taxon>
        <taxon>Ecdysozoa</taxon>
        <taxon>Arthropoda</taxon>
        <taxon>Hexapoda</taxon>
        <taxon>Insecta</taxon>
        <taxon>Pterygota</taxon>
        <taxon>Neoptera</taxon>
        <taxon>Endopterygota</taxon>
        <taxon>Hymenoptera</taxon>
        <taxon>Apocrita</taxon>
        <taxon>Aculeata</taxon>
        <taxon>Formicoidea</taxon>
        <taxon>Formicidae</taxon>
        <taxon>Myrmicinae</taxon>
        <taxon>Trachymyrmex</taxon>
    </lineage>
</organism>
<keyword evidence="3" id="KW-1185">Reference proteome</keyword>
<gene>
    <name evidence="2" type="ORF">ALC56_07237</name>
</gene>
<keyword evidence="1" id="KW-0472">Membrane</keyword>
<keyword evidence="1" id="KW-0812">Transmembrane</keyword>
<dbReference type="AlphaFoldDB" id="A0A195FDB9"/>
<dbReference type="Proteomes" id="UP000078541">
    <property type="component" value="Unassembled WGS sequence"/>
</dbReference>
<proteinExistence type="predicted"/>
<reference evidence="2 3" key="1">
    <citation type="submission" date="2016-03" db="EMBL/GenBank/DDBJ databases">
        <title>Trachymyrmex septentrionalis WGS genome.</title>
        <authorList>
            <person name="Nygaard S."/>
            <person name="Hu H."/>
            <person name="Boomsma J."/>
            <person name="Zhang G."/>
        </authorList>
    </citation>
    <scope>NUCLEOTIDE SEQUENCE [LARGE SCALE GENOMIC DNA]</scope>
    <source>
        <strain evidence="2">Tsep2-gDNA-1</strain>
        <tissue evidence="2">Whole body</tissue>
    </source>
</reference>
<dbReference type="EMBL" id="KQ981673">
    <property type="protein sequence ID" value="KYN38197.1"/>
    <property type="molecule type" value="Genomic_DNA"/>
</dbReference>
<protein>
    <submittedName>
        <fullName evidence="2">Uncharacterized protein</fullName>
    </submittedName>
</protein>
<evidence type="ECO:0000313" key="2">
    <source>
        <dbReference type="EMBL" id="KYN38197.1"/>
    </source>
</evidence>
<name>A0A195FDB9_9HYME</name>
<evidence type="ECO:0000313" key="3">
    <source>
        <dbReference type="Proteomes" id="UP000078541"/>
    </source>
</evidence>
<sequence length="124" mass="13976">MPDPTTYRTEYLLHVGMYVGYVLGIHLFTISLNTTTTSITNTCLAALKQNVHWPLLSKATLPLVDGLNDHVVSCYITKGELGRYRQLCSTDGGQKKCERFPIDFRANFPLADYHTFQQGGYITK</sequence>
<feature type="transmembrane region" description="Helical" evidence="1">
    <location>
        <begin position="12"/>
        <end position="32"/>
    </location>
</feature>
<accession>A0A195FDB9</accession>
<keyword evidence="1" id="KW-1133">Transmembrane helix</keyword>
<evidence type="ECO:0000256" key="1">
    <source>
        <dbReference type="SAM" id="Phobius"/>
    </source>
</evidence>